<accession>A0A2K8TAI4</accession>
<evidence type="ECO:0000313" key="2">
    <source>
        <dbReference type="Proteomes" id="UP000232003"/>
    </source>
</evidence>
<proteinExistence type="predicted"/>
<dbReference type="AlphaFoldDB" id="A0A2K8TAI4"/>
<name>A0A2K8TAI4_9NOSO</name>
<keyword evidence="2" id="KW-1185">Reference proteome</keyword>
<keyword evidence="1" id="KW-0614">Plasmid</keyword>
<dbReference type="RefSeq" id="WP_339382503.1">
    <property type="nucleotide sequence ID" value="NZ_CAWNNC010000009.1"/>
</dbReference>
<dbReference type="KEGG" id="nfl:COO91_10944"/>
<dbReference type="EMBL" id="CP024793">
    <property type="protein sequence ID" value="AUB44704.1"/>
    <property type="molecule type" value="Genomic_DNA"/>
</dbReference>
<gene>
    <name evidence="1" type="ORF">COO91_10944</name>
</gene>
<sequence length="41" mass="4487">MLPLVKLICGQDNTIVEGDLVEWGIIPGIDTDSGQRKSVLY</sequence>
<dbReference type="Proteomes" id="UP000232003">
    <property type="component" value="Plasmid pNFSY08"/>
</dbReference>
<geneLocation type="plasmid" evidence="2">
    <name>pnfsy08</name>
</geneLocation>
<evidence type="ECO:0000313" key="1">
    <source>
        <dbReference type="EMBL" id="AUB44704.1"/>
    </source>
</evidence>
<reference evidence="1 2" key="1">
    <citation type="submission" date="2017-11" db="EMBL/GenBank/DDBJ databases">
        <title>Complete genome of a free-living desiccation-tolerant cyanobacterium and its photosynthetic adaptation to extreme terrestrial habitat.</title>
        <authorList>
            <person name="Shang J."/>
        </authorList>
    </citation>
    <scope>NUCLEOTIDE SEQUENCE [LARGE SCALE GENOMIC DNA]</scope>
    <source>
        <strain evidence="1 2">CCNUN1</strain>
        <plasmid evidence="2">pnfsy08</plasmid>
    </source>
</reference>
<protein>
    <submittedName>
        <fullName evidence="1">Uncharacterized protein</fullName>
    </submittedName>
</protein>
<organism evidence="1 2">
    <name type="scientific">Nostoc flagelliforme CCNUN1</name>
    <dbReference type="NCBI Taxonomy" id="2038116"/>
    <lineage>
        <taxon>Bacteria</taxon>
        <taxon>Bacillati</taxon>
        <taxon>Cyanobacteriota</taxon>
        <taxon>Cyanophyceae</taxon>
        <taxon>Nostocales</taxon>
        <taxon>Nostocaceae</taxon>
        <taxon>Nostoc</taxon>
    </lineage>
</organism>